<feature type="region of interest" description="Disordered" evidence="4">
    <location>
        <begin position="546"/>
        <end position="566"/>
    </location>
</feature>
<keyword evidence="5 6" id="KW-0812">Transmembrane</keyword>
<dbReference type="InterPro" id="IPR020568">
    <property type="entry name" value="Ribosomal_Su5_D2-typ_SF"/>
</dbReference>
<feature type="region of interest" description="Disordered" evidence="4">
    <location>
        <begin position="726"/>
        <end position="750"/>
    </location>
</feature>
<feature type="compositionally biased region" description="Basic and acidic residues" evidence="4">
    <location>
        <begin position="546"/>
        <end position="557"/>
    </location>
</feature>
<dbReference type="VEuPathDB" id="ToxoDB:TGP89_306550"/>
<feature type="compositionally biased region" description="Basic and acidic residues" evidence="4">
    <location>
        <begin position="437"/>
        <end position="448"/>
    </location>
</feature>
<keyword evidence="5" id="KW-1133">Transmembrane helix</keyword>
<organism evidence="6 7">
    <name type="scientific">Toxoplasma gondii p89</name>
    <dbReference type="NCBI Taxonomy" id="943119"/>
    <lineage>
        <taxon>Eukaryota</taxon>
        <taxon>Sar</taxon>
        <taxon>Alveolata</taxon>
        <taxon>Apicomplexa</taxon>
        <taxon>Conoidasida</taxon>
        <taxon>Coccidia</taxon>
        <taxon>Eucoccidiorida</taxon>
        <taxon>Eimeriorina</taxon>
        <taxon>Sarcocystidae</taxon>
        <taxon>Toxoplasma</taxon>
    </lineage>
</organism>
<feature type="compositionally biased region" description="Basic and acidic residues" evidence="4">
    <location>
        <begin position="1143"/>
        <end position="1181"/>
    </location>
</feature>
<sequence>MMRLALLGPSPSAFVSMLFRVFASFNTLERKREALLTASNRVSFFFPCLLLLSLLLTPAASIAAAPRCSRGLSRLSSATLLSAPGMLCRPDDVRRKWIFLQDKPLQTATSLLNSHSSAPSRPLHLSALRIQKLRDVSSSPPSNVVKLQRHAILPDFSSTSPWSPGSLSLRLLPPFHSTPELAYIPSARDRAQRCSSTSRPDLFTEENPFGCGLLSPLSHLSPASRPLPSVSGSCPPPLPSAGVEKTPETPAPRLGLPRPSQPSSVLCRFPRFRRDKSWSRVFSCFSRPGTPTRKTTPKAQAPSARVTEETSQAGLTSLPAENSTDEAPASASSQPSPRAPAECARPVAPSFICLRSPAKINLFLKVFPRATGDAFHPLLSLFHFVSLSDYLAVGLLPPGLQANARLPRRRERKETSDEDRTLRDREQGTHTLSGENNGERGENKDLGEHTNVGENGSGGNKRNVEGEDEREDDVGCLSQVNFEILNPFPASVFPALSTLSFPYCCESKEGDILFSSSPLPCSAEKNLVLRAFSLYRRRIQDLERKDITQRREKDGQEGQRNCAAGADRDSPRFVAFLHKSIPTEAGLGGASSNAATALLAACALAPPAGFFELVSTENTHAKAWESSPTGEPSAAAEEAAGRELLETEEASAGPAWRGEPPGNRRDKRRRLSSETESEDDQTGEATLSRAQERCLRERVGLQRGAGTPRTLPETLGRDWRRLEVETNEKINEDAERGSEKEVKEDAAEEDFQSKETQRLLTWLAEIGAELGSDVPFFLLSRGAALCTGRGEIVRDCSSEISRQFRLALRLGAQKNNQEKETREKRDTRYNGEKENQQHGDPEEENEGEGMRVRQGQSLLNAGKDRGEKEGEERSLCVYIFKPREGLGTKAVYDAFRTLANTSDAPSSPAVAFSAALQAHLAQSASRSRTFSDAPENTLDSLLPSFIPSLFENDLQAPAETLLPSLSRLREQLEAFQSRASPWGSLRVHGGSREPSEWPQALRGSREEGAETSPPRMRFSNSLREVNGTESLRLSPEPRSEEELGVLLLAAGMTGSGSAFVALTAEPADGREPEKGREETQKADTEKEEKKNEKMLWRHFLEEQMESGMRVFRCRLVSKLSSLTDETAEDTEPFSVERCMQARRSVEGEEDDKKRPGMEENTDSRAARKAREEERAEREGQRGRRLRQAVPWFSSDVAFEEVERRSGTGGDREIQP</sequence>
<feature type="region of interest" description="Disordered" evidence="4">
    <location>
        <begin position="814"/>
        <end position="854"/>
    </location>
</feature>
<gene>
    <name evidence="6" type="ORF">TGP89_306550</name>
</gene>
<comment type="caution">
    <text evidence="6">The sequence shown here is derived from an EMBL/GenBank/DDBJ whole genome shotgun (WGS) entry which is preliminary data.</text>
</comment>
<feature type="transmembrane region" description="Helical" evidence="5">
    <location>
        <begin position="42"/>
        <end position="65"/>
    </location>
</feature>
<keyword evidence="2" id="KW-0418">Kinase</keyword>
<dbReference type="Gene3D" id="3.30.230.10">
    <property type="match status" value="2"/>
</dbReference>
<feature type="region of interest" description="Disordered" evidence="4">
    <location>
        <begin position="1137"/>
        <end position="1186"/>
    </location>
</feature>
<dbReference type="SUPFAM" id="SSF54211">
    <property type="entry name" value="Ribosomal protein S5 domain 2-like"/>
    <property type="match status" value="1"/>
</dbReference>
<evidence type="ECO:0000256" key="1">
    <source>
        <dbReference type="ARBA" id="ARBA00022741"/>
    </source>
</evidence>
<feature type="compositionally biased region" description="Basic and acidic residues" evidence="4">
    <location>
        <begin position="816"/>
        <end position="840"/>
    </location>
</feature>
<accession>A0A086JDI6</accession>
<feature type="region of interest" description="Disordered" evidence="4">
    <location>
        <begin position="983"/>
        <end position="1017"/>
    </location>
</feature>
<keyword evidence="5" id="KW-0472">Membrane</keyword>
<keyword evidence="3" id="KW-0067">ATP-binding</keyword>
<dbReference type="PANTHER" id="PTHR43527">
    <property type="entry name" value="4-DIPHOSPHOCYTIDYL-2-C-METHYL-D-ERYTHRITOL KINASE, CHLOROPLASTIC"/>
    <property type="match status" value="1"/>
</dbReference>
<dbReference type="EMBL" id="AEYI02002088">
    <property type="protein sequence ID" value="KFG30204.1"/>
    <property type="molecule type" value="Genomic_DNA"/>
</dbReference>
<dbReference type="InterPro" id="IPR014721">
    <property type="entry name" value="Ribsml_uS5_D2-typ_fold_subgr"/>
</dbReference>
<feature type="compositionally biased region" description="Polar residues" evidence="4">
    <location>
        <begin position="309"/>
        <end position="322"/>
    </location>
</feature>
<reference evidence="6 7" key="1">
    <citation type="submission" date="2014-03" db="EMBL/GenBank/DDBJ databases">
        <authorList>
            <person name="Sibley D."/>
            <person name="Venepally P."/>
            <person name="Karamycheva S."/>
            <person name="Hadjithomas M."/>
            <person name="Khan A."/>
            <person name="Brunk B."/>
            <person name="Roos D."/>
            <person name="Caler E."/>
            <person name="Lorenzi H."/>
        </authorList>
    </citation>
    <scope>NUCLEOTIDE SEQUENCE [LARGE SCALE GENOMIC DNA]</scope>
    <source>
        <strain evidence="7">p89</strain>
    </source>
</reference>
<evidence type="ECO:0000256" key="5">
    <source>
        <dbReference type="SAM" id="Phobius"/>
    </source>
</evidence>
<feature type="region of interest" description="Disordered" evidence="4">
    <location>
        <begin position="404"/>
        <end position="472"/>
    </location>
</feature>
<evidence type="ECO:0000256" key="3">
    <source>
        <dbReference type="ARBA" id="ARBA00022840"/>
    </source>
</evidence>
<evidence type="ECO:0000313" key="6">
    <source>
        <dbReference type="EMBL" id="KFG30204.1"/>
    </source>
</evidence>
<feature type="compositionally biased region" description="Basic and acidic residues" evidence="4">
    <location>
        <begin position="1067"/>
        <end position="1091"/>
    </location>
</feature>
<keyword evidence="1" id="KW-0547">Nucleotide-binding</keyword>
<keyword evidence="2" id="KW-0808">Transferase</keyword>
<feature type="compositionally biased region" description="Low complexity" evidence="4">
    <location>
        <begin position="327"/>
        <end position="341"/>
    </location>
</feature>
<protein>
    <submittedName>
        <fullName evidence="6">Putative transmembrane protein</fullName>
    </submittedName>
</protein>
<dbReference type="GO" id="GO:0005524">
    <property type="term" value="F:ATP binding"/>
    <property type="evidence" value="ECO:0007669"/>
    <property type="project" value="UniProtKB-KW"/>
</dbReference>
<feature type="region of interest" description="Disordered" evidence="4">
    <location>
        <begin position="1064"/>
        <end position="1091"/>
    </location>
</feature>
<name>A0A086JDI6_TOXGO</name>
<dbReference type="Proteomes" id="UP000028828">
    <property type="component" value="Unassembled WGS sequence"/>
</dbReference>
<feature type="compositionally biased region" description="Low complexity" evidence="4">
    <location>
        <begin position="625"/>
        <end position="638"/>
    </location>
</feature>
<evidence type="ECO:0000256" key="4">
    <source>
        <dbReference type="SAM" id="MobiDB-lite"/>
    </source>
</evidence>
<dbReference type="AlphaFoldDB" id="A0A086JDI6"/>
<dbReference type="Gene3D" id="3.30.70.890">
    <property type="entry name" value="GHMP kinase, C-terminal domain"/>
    <property type="match status" value="1"/>
</dbReference>
<feature type="region of interest" description="Disordered" evidence="4">
    <location>
        <begin position="222"/>
        <end position="262"/>
    </location>
</feature>
<evidence type="ECO:0000256" key="2">
    <source>
        <dbReference type="ARBA" id="ARBA00022777"/>
    </source>
</evidence>
<dbReference type="GO" id="GO:0050515">
    <property type="term" value="F:4-(cytidine 5'-diphospho)-2-C-methyl-D-erythritol kinase activity"/>
    <property type="evidence" value="ECO:0007669"/>
    <property type="project" value="TreeGrafter"/>
</dbReference>
<feature type="region of interest" description="Disordered" evidence="4">
    <location>
        <begin position="621"/>
        <end position="690"/>
    </location>
</feature>
<feature type="compositionally biased region" description="Basic and acidic residues" evidence="4">
    <location>
        <begin position="412"/>
        <end position="428"/>
    </location>
</feature>
<feature type="compositionally biased region" description="Low complexity" evidence="4">
    <location>
        <begin position="289"/>
        <end position="298"/>
    </location>
</feature>
<dbReference type="OrthoDB" id="3191556at2759"/>
<proteinExistence type="predicted"/>
<dbReference type="InterPro" id="IPR036554">
    <property type="entry name" value="GHMP_kinase_C_sf"/>
</dbReference>
<dbReference type="PANTHER" id="PTHR43527:SF2">
    <property type="entry name" value="4-DIPHOSPHOCYTIDYL-2-C-METHYL-D-ERYTHRITOL KINASE, CHLOROPLASTIC"/>
    <property type="match status" value="1"/>
</dbReference>
<evidence type="ECO:0000313" key="7">
    <source>
        <dbReference type="Proteomes" id="UP000028828"/>
    </source>
</evidence>
<feature type="region of interest" description="Disordered" evidence="4">
    <location>
        <begin position="289"/>
        <end position="342"/>
    </location>
</feature>